<dbReference type="Proteomes" id="UP000007264">
    <property type="component" value="Unassembled WGS sequence"/>
</dbReference>
<evidence type="ECO:0000256" key="1">
    <source>
        <dbReference type="SAM" id="MobiDB-lite"/>
    </source>
</evidence>
<organism evidence="3 4">
    <name type="scientific">Coccomyxa subellipsoidea (strain C-169)</name>
    <name type="common">Green microalga</name>
    <dbReference type="NCBI Taxonomy" id="574566"/>
    <lineage>
        <taxon>Eukaryota</taxon>
        <taxon>Viridiplantae</taxon>
        <taxon>Chlorophyta</taxon>
        <taxon>core chlorophytes</taxon>
        <taxon>Trebouxiophyceae</taxon>
        <taxon>Trebouxiophyceae incertae sedis</taxon>
        <taxon>Coccomyxaceae</taxon>
        <taxon>Coccomyxa</taxon>
        <taxon>Coccomyxa subellipsoidea</taxon>
    </lineage>
</organism>
<dbReference type="SMART" id="SM00332">
    <property type="entry name" value="PP2Cc"/>
    <property type="match status" value="1"/>
</dbReference>
<comment type="caution">
    <text evidence="3">The sequence shown here is derived from an EMBL/GenBank/DDBJ whole genome shotgun (WGS) entry which is preliminary data.</text>
</comment>
<dbReference type="OrthoDB" id="10264738at2759"/>
<dbReference type="RefSeq" id="XP_005645754.1">
    <property type="nucleotide sequence ID" value="XM_005645697.1"/>
</dbReference>
<sequence length="772" mass="81648">MDKPAKIAAQQPVVRYSVAQSFLKGEDVVLVKPHLPFPTAELLFGDEKGLRTCLSRSSPYDSVTSADRVSPERGNDPTKEACPRQLTYEETASFGLYCVFDGHNGVAAAQHIHDTLCEVLEPLLPPGKPPAEDSGEEYVTWREQLQQALVCALDEVQATFACTGHTAGTTVTIIIQCGWLLTIAGLGDSRAVLDTGAEIVQLSVDHRVATHRQERHRLEGTGALVAPIDVSGSGPASGPTAQGWGPLRVWPGGLCLSRAVGDFDVGAIVLAIPHIMQVRVPETGGRVLVASDGVWDAFEKMVRVSRMARRWSVEEAPDKLIKAIQRAHGGLKDDTSVIVLDLLPPEKDFPTAAGVNRKGKSKGGFMCCAAPPPTNDEDDYVPPGKVQIVADIDYAQVVGLSDEPDYVPSWYQEDLGAELRHSQEAAVDAWKEACSMRKCGKEPSRVDLASYFASHLNGDAEKGAAAEEAEEATPPGRMVPAIYSGAVASKERFKAKATRHISFAPPPPEENAGADMGKPIPAAYGGRPAPSPRRPHPDVMDYTVKAGVRPSHVPSPATPDLSVKAGKMTSQVAAALAAARNADRSQRGAHRPGAGDASVRFGQAHFAHTQEGFAKQFGPYAGSLITGDDSSHGSEKESISQHFPAAVASSEESYARKFGHYGSDSRRTVEPSSDRKVSERVEDMQPPPPLPGADSPDADRASSSTESSLTAERFSSGRLSAIAEAPAGSRASIEMGEGRVKGGGAAASELFPGRAAASNGSGTPAAAPKPQQ</sequence>
<dbReference type="eggNOG" id="KOG0698">
    <property type="taxonomic scope" value="Eukaryota"/>
</dbReference>
<accession>I0YS41</accession>
<feature type="compositionally biased region" description="Basic and acidic residues" evidence="1">
    <location>
        <begin position="69"/>
        <end position="81"/>
    </location>
</feature>
<keyword evidence="4" id="KW-1185">Reference proteome</keyword>
<dbReference type="CDD" id="cd00143">
    <property type="entry name" value="PP2Cc"/>
    <property type="match status" value="1"/>
</dbReference>
<evidence type="ECO:0000313" key="3">
    <source>
        <dbReference type="EMBL" id="EIE21210.1"/>
    </source>
</evidence>
<dbReference type="InterPro" id="IPR001932">
    <property type="entry name" value="PPM-type_phosphatase-like_dom"/>
</dbReference>
<feature type="compositionally biased region" description="Low complexity" evidence="1">
    <location>
        <begin position="701"/>
        <end position="713"/>
    </location>
</feature>
<dbReference type="AlphaFoldDB" id="I0YS41"/>
<feature type="region of interest" description="Disordered" evidence="1">
    <location>
        <begin position="501"/>
        <end position="535"/>
    </location>
</feature>
<dbReference type="InterPro" id="IPR036457">
    <property type="entry name" value="PPM-type-like_dom_sf"/>
</dbReference>
<dbReference type="InterPro" id="IPR015655">
    <property type="entry name" value="PP2C"/>
</dbReference>
<dbReference type="PROSITE" id="PS51746">
    <property type="entry name" value="PPM_2"/>
    <property type="match status" value="1"/>
</dbReference>
<dbReference type="GO" id="GO:0004722">
    <property type="term" value="F:protein serine/threonine phosphatase activity"/>
    <property type="evidence" value="ECO:0007669"/>
    <property type="project" value="InterPro"/>
</dbReference>
<feature type="domain" description="PPM-type phosphatase" evidence="2">
    <location>
        <begin position="51"/>
        <end position="342"/>
    </location>
</feature>
<feature type="region of interest" description="Disordered" evidence="1">
    <location>
        <begin position="576"/>
        <end position="597"/>
    </location>
</feature>
<name>I0YS41_COCSC</name>
<proteinExistence type="predicted"/>
<gene>
    <name evidence="3" type="ORF">COCSUDRAFT_48314</name>
</gene>
<protein>
    <submittedName>
        <fullName evidence="3">Protein serine/threonine phosphatase 2C</fullName>
    </submittedName>
</protein>
<evidence type="ECO:0000259" key="2">
    <source>
        <dbReference type="PROSITE" id="PS51746"/>
    </source>
</evidence>
<reference evidence="3 4" key="1">
    <citation type="journal article" date="2012" name="Genome Biol.">
        <title>The genome of the polar eukaryotic microalga coccomyxa subellipsoidea reveals traits of cold adaptation.</title>
        <authorList>
            <person name="Blanc G."/>
            <person name="Agarkova I."/>
            <person name="Grimwood J."/>
            <person name="Kuo A."/>
            <person name="Brueggeman A."/>
            <person name="Dunigan D."/>
            <person name="Gurnon J."/>
            <person name="Ladunga I."/>
            <person name="Lindquist E."/>
            <person name="Lucas S."/>
            <person name="Pangilinan J."/>
            <person name="Proschold T."/>
            <person name="Salamov A."/>
            <person name="Schmutz J."/>
            <person name="Weeks D."/>
            <person name="Yamada T."/>
            <person name="Claverie J.M."/>
            <person name="Grigoriev I."/>
            <person name="Van Etten J."/>
            <person name="Lomsadze A."/>
            <person name="Borodovsky M."/>
        </authorList>
    </citation>
    <scope>NUCLEOTIDE SEQUENCE [LARGE SCALE GENOMIC DNA]</scope>
    <source>
        <strain evidence="3 4">C-169</strain>
    </source>
</reference>
<dbReference type="KEGG" id="csl:COCSUDRAFT_48314"/>
<evidence type="ECO:0000313" key="4">
    <source>
        <dbReference type="Proteomes" id="UP000007264"/>
    </source>
</evidence>
<dbReference type="Gene3D" id="3.60.40.10">
    <property type="entry name" value="PPM-type phosphatase domain"/>
    <property type="match status" value="1"/>
</dbReference>
<feature type="region of interest" description="Disordered" evidence="1">
    <location>
        <begin position="57"/>
        <end position="81"/>
    </location>
</feature>
<feature type="compositionally biased region" description="Basic and acidic residues" evidence="1">
    <location>
        <begin position="629"/>
        <end position="639"/>
    </location>
</feature>
<feature type="region of interest" description="Disordered" evidence="1">
    <location>
        <begin position="624"/>
        <end position="772"/>
    </location>
</feature>
<feature type="compositionally biased region" description="Basic and acidic residues" evidence="1">
    <location>
        <begin position="663"/>
        <end position="683"/>
    </location>
</feature>
<feature type="compositionally biased region" description="Polar residues" evidence="1">
    <location>
        <begin position="57"/>
        <end position="67"/>
    </location>
</feature>
<dbReference type="GeneID" id="17039192"/>
<dbReference type="EMBL" id="AGSI01000013">
    <property type="protein sequence ID" value="EIE21210.1"/>
    <property type="molecule type" value="Genomic_DNA"/>
</dbReference>
<dbReference type="PANTHER" id="PTHR47992">
    <property type="entry name" value="PROTEIN PHOSPHATASE"/>
    <property type="match status" value="1"/>
</dbReference>
<dbReference type="SUPFAM" id="SSF81606">
    <property type="entry name" value="PP2C-like"/>
    <property type="match status" value="1"/>
</dbReference>
<dbReference type="Pfam" id="PF00481">
    <property type="entry name" value="PP2C"/>
    <property type="match status" value="1"/>
</dbReference>